<gene>
    <name evidence="2" type="ORF">POL25_07125</name>
</gene>
<keyword evidence="2" id="KW-0449">Lipoprotein</keyword>
<name>A0ABT5DW66_9BACT</name>
<dbReference type="InterPro" id="IPR005586">
    <property type="entry name" value="ABC_trans_aux"/>
</dbReference>
<dbReference type="SUPFAM" id="SSF159594">
    <property type="entry name" value="XCC0632-like"/>
    <property type="match status" value="1"/>
</dbReference>
<accession>A0ABT5DW66</accession>
<comment type="caution">
    <text evidence="2">The sequence shown here is derived from an EMBL/GenBank/DDBJ whole genome shotgun (WGS) entry which is preliminary data.</text>
</comment>
<feature type="domain" description="ABC-type transport auxiliary lipoprotein component" evidence="1">
    <location>
        <begin position="15"/>
        <end position="169"/>
    </location>
</feature>
<organism evidence="2 3">
    <name type="scientific">Nannocystis bainbridge</name>
    <dbReference type="NCBI Taxonomy" id="2995303"/>
    <lineage>
        <taxon>Bacteria</taxon>
        <taxon>Pseudomonadati</taxon>
        <taxon>Myxococcota</taxon>
        <taxon>Polyangia</taxon>
        <taxon>Nannocystales</taxon>
        <taxon>Nannocystaceae</taxon>
        <taxon>Nannocystis</taxon>
    </lineage>
</organism>
<proteinExistence type="predicted"/>
<dbReference type="Gene3D" id="3.40.50.10610">
    <property type="entry name" value="ABC-type transport auxiliary lipoprotein component"/>
    <property type="match status" value="1"/>
</dbReference>
<keyword evidence="3" id="KW-1185">Reference proteome</keyword>
<evidence type="ECO:0000313" key="2">
    <source>
        <dbReference type="EMBL" id="MDC0716657.1"/>
    </source>
</evidence>
<dbReference type="Proteomes" id="UP001221686">
    <property type="component" value="Unassembled WGS sequence"/>
</dbReference>
<evidence type="ECO:0000259" key="1">
    <source>
        <dbReference type="Pfam" id="PF03886"/>
    </source>
</evidence>
<reference evidence="2 3" key="1">
    <citation type="submission" date="2022-11" db="EMBL/GenBank/DDBJ databases">
        <title>Minimal conservation of predation-associated metabolite biosynthetic gene clusters underscores biosynthetic potential of Myxococcota including descriptions for ten novel species: Archangium lansinium sp. nov., Myxococcus landrumus sp. nov., Nannocystis bai.</title>
        <authorList>
            <person name="Ahearne A."/>
            <person name="Stevens C."/>
            <person name="Dowd S."/>
        </authorList>
    </citation>
    <scope>NUCLEOTIDE SEQUENCE [LARGE SCALE GENOMIC DNA]</scope>
    <source>
        <strain evidence="2 3">BB15-2</strain>
    </source>
</reference>
<dbReference type="Pfam" id="PF03886">
    <property type="entry name" value="ABC_trans_aux"/>
    <property type="match status" value="1"/>
</dbReference>
<protein>
    <submittedName>
        <fullName evidence="2">ABC-type transport auxiliary lipoprotein family protein</fullName>
    </submittedName>
</protein>
<sequence>MAPNTHLYRVELPAGPGMLPPDSEPQACASLLVRDMQVAGAYDDVRMIYRESEYQLQRYEYHEWVVSPGILVSDALRDGYATSGWFVRVEREYDASIDAVLQGRVLALEEVDLTRTRWAAHLRLALELLDSRTHERLWSHEYDLMRPLEERSPRGMAGATSGVLREVVDVSAPALAAALSRLCARDDAAVPPLDGRRSPALAPGP</sequence>
<evidence type="ECO:0000313" key="3">
    <source>
        <dbReference type="Proteomes" id="UP001221686"/>
    </source>
</evidence>
<dbReference type="EMBL" id="JAQNDL010000001">
    <property type="protein sequence ID" value="MDC0716657.1"/>
    <property type="molecule type" value="Genomic_DNA"/>
</dbReference>